<protein>
    <submittedName>
        <fullName evidence="1">Reverse transcriptase domain-containing protein</fullName>
    </submittedName>
</protein>
<accession>A0A0R3Q1N7</accession>
<reference evidence="1" key="1">
    <citation type="submission" date="2017-02" db="UniProtKB">
        <authorList>
            <consortium name="WormBaseParasite"/>
        </authorList>
    </citation>
    <scope>IDENTIFICATION</scope>
</reference>
<dbReference type="PANTHER" id="PTHR21301:SF10">
    <property type="entry name" value="REVERSE TRANSCRIPTASE DOMAIN-CONTAINING PROTEIN"/>
    <property type="match status" value="1"/>
</dbReference>
<dbReference type="WBParaSite" id="ACOC_0001294301-mRNA-1">
    <property type="protein sequence ID" value="ACOC_0001294301-mRNA-1"/>
    <property type="gene ID" value="ACOC_0001294301"/>
</dbReference>
<proteinExistence type="predicted"/>
<dbReference type="AlphaFoldDB" id="A0A0R3Q1N7"/>
<organism evidence="1">
    <name type="scientific">Angiostrongylus costaricensis</name>
    <name type="common">Nematode worm</name>
    <dbReference type="NCBI Taxonomy" id="334426"/>
    <lineage>
        <taxon>Eukaryota</taxon>
        <taxon>Metazoa</taxon>
        <taxon>Ecdysozoa</taxon>
        <taxon>Nematoda</taxon>
        <taxon>Chromadorea</taxon>
        <taxon>Rhabditida</taxon>
        <taxon>Rhabditina</taxon>
        <taxon>Rhabditomorpha</taxon>
        <taxon>Strongyloidea</taxon>
        <taxon>Metastrongylidae</taxon>
        <taxon>Angiostrongylus</taxon>
    </lineage>
</organism>
<evidence type="ECO:0000313" key="1">
    <source>
        <dbReference type="WBParaSite" id="ACOC_0001294301-mRNA-1"/>
    </source>
</evidence>
<dbReference type="PANTHER" id="PTHR21301">
    <property type="entry name" value="REVERSE TRANSCRIPTASE"/>
    <property type="match status" value="1"/>
</dbReference>
<name>A0A0R3Q1N7_ANGCS</name>
<sequence length="330" mass="36697">LTKATGLKSSVISHFRVDKPTCPAPDDHASTNPSSFKVGPIISCVDGSTDRITWFLSLIITQWINHIPAYLTNTQMFLERLRNASPNNAYVMESFDVTALYTNVSNDSAMQAIFELLVEHEGRINMHGLSIQQLIAVLKERLNSSILRWSGKYFVQIRGLAMGQRLAPSLAPSLAIVGPIISCVDGSTDRITWFLSLIITQWINHIPAYLTNTQMFLERLRNASPNNAYVMESFDVTALYTNVSNDSAMQAIFELLVEHEGRINMHGLSIQQLIAVLKERLNSSILRWSGKYFVQIRGLAMGQRLAPSLAPSLAIVTATTDFLLTSALIK</sequence>